<evidence type="ECO:0000256" key="2">
    <source>
        <dbReference type="SAM" id="Phobius"/>
    </source>
</evidence>
<proteinExistence type="predicted"/>
<sequence length="387" mass="41359">MASSGFGRPQLPQLIIWSPIRHSGAGEVGTIEDVCTACGERNPAGSAFCLYCGVYLGWDEASTADQPATRQSVPSAETSAYSSQNPIQSQSVQGQPAVQGQPNVQGQSTVPAQPIPDWRSSDPPCPQCGQPNAVTLRFCSKCGKALRPTQPISQAPRAAVPQTWWERFWDPTDRRARREYRRSLPPLYRWRRVIIGVGLVVAVLVLLSLIGKDPVGWAKDKYYAVRGTLVVADPVGYAGSPPESVAQGYDPAALGSAAVDDAWATAWAPDALAPLDACDGKPAAKGMVRLTFTDPLRVRRLDVAAGLPAADAKRPLQFKPSVLLVMYDGRCTELPLKDSSELQKVTLDTGVPVTELLVAIGATYPARADAGQPLTALTSLAVLSRPH</sequence>
<comment type="caution">
    <text evidence="3">The sequence shown here is derived from an EMBL/GenBank/DDBJ whole genome shotgun (WGS) entry which is preliminary data.</text>
</comment>
<reference evidence="3 4" key="1">
    <citation type="journal article" date="2015" name="Stand. Genomic Sci.">
        <title>Genomic Encyclopedia of Bacterial and Archaeal Type Strains, Phase III: the genomes of soil and plant-associated and newly described type strains.</title>
        <authorList>
            <person name="Whitman W.B."/>
            <person name="Woyke T."/>
            <person name="Klenk H.P."/>
            <person name="Zhou Y."/>
            <person name="Lilburn T.G."/>
            <person name="Beck B.J."/>
            <person name="De Vos P."/>
            <person name="Vandamme P."/>
            <person name="Eisen J.A."/>
            <person name="Garrity G."/>
            <person name="Hugenholtz P."/>
            <person name="Kyrpides N.C."/>
        </authorList>
    </citation>
    <scope>NUCLEOTIDE SEQUENCE [LARGE SCALE GENOMIC DNA]</scope>
    <source>
        <strain evidence="3 4">VKM Ac-2538</strain>
    </source>
</reference>
<feature type="transmembrane region" description="Helical" evidence="2">
    <location>
        <begin position="190"/>
        <end position="211"/>
    </location>
</feature>
<name>A0ABY2BBG3_9ACTN</name>
<keyword evidence="2" id="KW-0812">Transmembrane</keyword>
<protein>
    <recommendedName>
        <fullName evidence="5">Zinc ribbon protein</fullName>
    </recommendedName>
</protein>
<dbReference type="EMBL" id="SLWM01000019">
    <property type="protein sequence ID" value="TCO14967.1"/>
    <property type="molecule type" value="Genomic_DNA"/>
</dbReference>
<keyword evidence="2" id="KW-1133">Transmembrane helix</keyword>
<dbReference type="Proteomes" id="UP000295818">
    <property type="component" value="Unassembled WGS sequence"/>
</dbReference>
<keyword evidence="4" id="KW-1185">Reference proteome</keyword>
<evidence type="ECO:0000256" key="1">
    <source>
        <dbReference type="SAM" id="MobiDB-lite"/>
    </source>
</evidence>
<evidence type="ECO:0008006" key="5">
    <source>
        <dbReference type="Google" id="ProtNLM"/>
    </source>
</evidence>
<feature type="compositionally biased region" description="Polar residues" evidence="1">
    <location>
        <begin position="66"/>
        <end position="111"/>
    </location>
</feature>
<evidence type="ECO:0000313" key="4">
    <source>
        <dbReference type="Proteomes" id="UP000295818"/>
    </source>
</evidence>
<feature type="region of interest" description="Disordered" evidence="1">
    <location>
        <begin position="66"/>
        <end position="126"/>
    </location>
</feature>
<gene>
    <name evidence="3" type="ORF">EV644_11980</name>
</gene>
<accession>A0ABY2BBG3</accession>
<evidence type="ECO:0000313" key="3">
    <source>
        <dbReference type="EMBL" id="TCO14967.1"/>
    </source>
</evidence>
<organism evidence="3 4">
    <name type="scientific">Kribbella orskensis</name>
    <dbReference type="NCBI Taxonomy" id="2512216"/>
    <lineage>
        <taxon>Bacteria</taxon>
        <taxon>Bacillati</taxon>
        <taxon>Actinomycetota</taxon>
        <taxon>Actinomycetes</taxon>
        <taxon>Propionibacteriales</taxon>
        <taxon>Kribbellaceae</taxon>
        <taxon>Kribbella</taxon>
    </lineage>
</organism>
<keyword evidence="2" id="KW-0472">Membrane</keyword>